<name>A0A7X2IYU3_9BACI</name>
<dbReference type="RefSeq" id="WP_154307457.1">
    <property type="nucleotide sequence ID" value="NZ_WKKI01000013.1"/>
</dbReference>
<organism evidence="3 4">
    <name type="scientific">Metabacillus lacus</name>
    <dbReference type="NCBI Taxonomy" id="1983721"/>
    <lineage>
        <taxon>Bacteria</taxon>
        <taxon>Bacillati</taxon>
        <taxon>Bacillota</taxon>
        <taxon>Bacilli</taxon>
        <taxon>Bacillales</taxon>
        <taxon>Bacillaceae</taxon>
        <taxon>Metabacillus</taxon>
    </lineage>
</organism>
<dbReference type="Gene3D" id="1.10.150.240">
    <property type="entry name" value="Putative phosphatase, domain 2"/>
    <property type="match status" value="1"/>
</dbReference>
<dbReference type="PANTHER" id="PTHR43434">
    <property type="entry name" value="PHOSPHOGLYCOLATE PHOSPHATASE"/>
    <property type="match status" value="1"/>
</dbReference>
<dbReference type="Pfam" id="PF13419">
    <property type="entry name" value="HAD_2"/>
    <property type="match status" value="1"/>
</dbReference>
<dbReference type="GO" id="GO:0006281">
    <property type="term" value="P:DNA repair"/>
    <property type="evidence" value="ECO:0007669"/>
    <property type="project" value="TreeGrafter"/>
</dbReference>
<dbReference type="NCBIfam" id="TIGR01549">
    <property type="entry name" value="HAD-SF-IA-v1"/>
    <property type="match status" value="1"/>
</dbReference>
<proteinExistence type="predicted"/>
<protein>
    <submittedName>
        <fullName evidence="3">HAD-IA family hydrolase</fullName>
    </submittedName>
</protein>
<dbReference type="InterPro" id="IPR036412">
    <property type="entry name" value="HAD-like_sf"/>
</dbReference>
<evidence type="ECO:0000313" key="3">
    <source>
        <dbReference type="EMBL" id="MRX72300.1"/>
    </source>
</evidence>
<comment type="caution">
    <text evidence="3">The sequence shown here is derived from an EMBL/GenBank/DDBJ whole genome shotgun (WGS) entry which is preliminary data.</text>
</comment>
<dbReference type="InterPro" id="IPR050155">
    <property type="entry name" value="HAD-like_hydrolase_sf"/>
</dbReference>
<gene>
    <name evidence="3" type="ORF">GJU40_09060</name>
</gene>
<dbReference type="InterPro" id="IPR023198">
    <property type="entry name" value="PGP-like_dom2"/>
</dbReference>
<dbReference type="Proteomes" id="UP000448867">
    <property type="component" value="Unassembled WGS sequence"/>
</dbReference>
<dbReference type="AlphaFoldDB" id="A0A7X2IYU3"/>
<keyword evidence="4" id="KW-1185">Reference proteome</keyword>
<dbReference type="EMBL" id="WKKI01000013">
    <property type="protein sequence ID" value="MRX72300.1"/>
    <property type="molecule type" value="Genomic_DNA"/>
</dbReference>
<dbReference type="SFLD" id="SFLDS00003">
    <property type="entry name" value="Haloacid_Dehalogenase"/>
    <property type="match status" value="1"/>
</dbReference>
<dbReference type="SFLD" id="SFLDG01129">
    <property type="entry name" value="C1.5:_HAD__Beta-PGM__Phosphata"/>
    <property type="match status" value="1"/>
</dbReference>
<dbReference type="GO" id="GO:0008967">
    <property type="term" value="F:phosphoglycolate phosphatase activity"/>
    <property type="evidence" value="ECO:0007669"/>
    <property type="project" value="TreeGrafter"/>
</dbReference>
<keyword evidence="1 3" id="KW-0378">Hydrolase</keyword>
<dbReference type="InterPro" id="IPR006439">
    <property type="entry name" value="HAD-SF_hydro_IA"/>
</dbReference>
<dbReference type="OrthoDB" id="9807630at2"/>
<dbReference type="Gene3D" id="3.40.50.1000">
    <property type="entry name" value="HAD superfamily/HAD-like"/>
    <property type="match status" value="1"/>
</dbReference>
<dbReference type="GO" id="GO:0005829">
    <property type="term" value="C:cytosol"/>
    <property type="evidence" value="ECO:0007669"/>
    <property type="project" value="TreeGrafter"/>
</dbReference>
<reference evidence="3 4" key="1">
    <citation type="submission" date="2019-11" db="EMBL/GenBank/DDBJ databases">
        <title>Bacillus lacus genome.</title>
        <authorList>
            <person name="Allen C.J."/>
            <person name="Newman J.D."/>
        </authorList>
    </citation>
    <scope>NUCLEOTIDE SEQUENCE [LARGE SCALE GENOMIC DNA]</scope>
    <source>
        <strain evidence="3 4">KCTC 33946</strain>
    </source>
</reference>
<dbReference type="PANTHER" id="PTHR43434:SF25">
    <property type="entry name" value="PHOSPHOGLYCOLATE PHOSPHATASE"/>
    <property type="match status" value="1"/>
</dbReference>
<dbReference type="InterPro" id="IPR041492">
    <property type="entry name" value="HAD_2"/>
</dbReference>
<accession>A0A7X2IYU3</accession>
<evidence type="ECO:0000256" key="2">
    <source>
        <dbReference type="ARBA" id="ARBA00022842"/>
    </source>
</evidence>
<evidence type="ECO:0000256" key="1">
    <source>
        <dbReference type="ARBA" id="ARBA00022801"/>
    </source>
</evidence>
<sequence length="194" mass="22336">MKILWDFDGTLFDTYPAFTEAMYELLDGKAAKKDILTKLKVSFSHAAEYFELTDEQVMEYKRNQAAMKASEKPPFQGVKEVLDFAELNVIMTHKPRAEVDDILQHYGMRHYFKEIVAGDDGYKRKPDTAAYKYLHNLYGIDLVIGDRLLDILPAKQLGITTCLFQNSEVGADFYLENYKDFFQKSLVCVNSSIQ</sequence>
<dbReference type="SUPFAM" id="SSF56784">
    <property type="entry name" value="HAD-like"/>
    <property type="match status" value="1"/>
</dbReference>
<evidence type="ECO:0000313" key="4">
    <source>
        <dbReference type="Proteomes" id="UP000448867"/>
    </source>
</evidence>
<keyword evidence="2" id="KW-0460">Magnesium</keyword>
<dbReference type="InterPro" id="IPR023214">
    <property type="entry name" value="HAD_sf"/>
</dbReference>